<evidence type="ECO:0000256" key="1">
    <source>
        <dbReference type="SAM" id="MobiDB-lite"/>
    </source>
</evidence>
<keyword evidence="4" id="KW-1185">Reference proteome</keyword>
<dbReference type="VEuPathDB" id="FungiDB:MCYG_02339"/>
<dbReference type="Proteomes" id="UP000002035">
    <property type="component" value="Unassembled WGS sequence"/>
</dbReference>
<dbReference type="PANTHER" id="PTHR36102:SF5">
    <property type="entry name" value="YDR124W-LIKE HELICAL BUNDLE DOMAIN-CONTAINING PROTEIN"/>
    <property type="match status" value="1"/>
</dbReference>
<reference evidence="4" key="1">
    <citation type="journal article" date="2012" name="MBio">
        <title>Comparative genome analysis of Trichophyton rubrum and related dermatophytes reveals candidate genes involved in infection.</title>
        <authorList>
            <person name="Martinez D.A."/>
            <person name="Oliver B.G."/>
            <person name="Graeser Y."/>
            <person name="Goldberg J.M."/>
            <person name="Li W."/>
            <person name="Martinez-Rossi N.M."/>
            <person name="Monod M."/>
            <person name="Shelest E."/>
            <person name="Barton R.C."/>
            <person name="Birch E."/>
            <person name="Brakhage A.A."/>
            <person name="Chen Z."/>
            <person name="Gurr S.J."/>
            <person name="Heiman D."/>
            <person name="Heitman J."/>
            <person name="Kosti I."/>
            <person name="Rossi A."/>
            <person name="Saif S."/>
            <person name="Samalova M."/>
            <person name="Saunders C.W."/>
            <person name="Shea T."/>
            <person name="Summerbell R.C."/>
            <person name="Xu J."/>
            <person name="Young S."/>
            <person name="Zeng Q."/>
            <person name="Birren B.W."/>
            <person name="Cuomo C.A."/>
            <person name="White T.C."/>
        </authorList>
    </citation>
    <scope>NUCLEOTIDE SEQUENCE [LARGE SCALE GENOMIC DNA]</scope>
    <source>
        <strain evidence="4">ATCC MYA-4605 / CBS 113480</strain>
    </source>
</reference>
<dbReference type="Pfam" id="PF11001">
    <property type="entry name" value="AFUB_07903_YDR124W_hel"/>
    <property type="match status" value="1"/>
</dbReference>
<organism evidence="3 4">
    <name type="scientific">Arthroderma otae (strain ATCC MYA-4605 / CBS 113480)</name>
    <name type="common">Microsporum canis</name>
    <dbReference type="NCBI Taxonomy" id="554155"/>
    <lineage>
        <taxon>Eukaryota</taxon>
        <taxon>Fungi</taxon>
        <taxon>Dikarya</taxon>
        <taxon>Ascomycota</taxon>
        <taxon>Pezizomycotina</taxon>
        <taxon>Eurotiomycetes</taxon>
        <taxon>Eurotiomycetidae</taxon>
        <taxon>Onygenales</taxon>
        <taxon>Arthrodermataceae</taxon>
        <taxon>Microsporum</taxon>
    </lineage>
</organism>
<name>C5FJ99_ARTOC</name>
<dbReference type="HOGENOM" id="CLU_625519_0_0_1"/>
<evidence type="ECO:0000313" key="4">
    <source>
        <dbReference type="Proteomes" id="UP000002035"/>
    </source>
</evidence>
<accession>C5FJ99</accession>
<feature type="region of interest" description="Disordered" evidence="1">
    <location>
        <begin position="72"/>
        <end position="104"/>
    </location>
</feature>
<feature type="compositionally biased region" description="Basic and acidic residues" evidence="1">
    <location>
        <begin position="81"/>
        <end position="104"/>
    </location>
</feature>
<sequence length="438" mass="49389">MASFPSAQQLSHSSPVCMHHFCLKINSSGEITHSSSLPGFEGPIFTSEFGNWLVQATGASITCDHAFVGPPENHQEVQLPVRDRDDSLPPDSERPCKRSHSSTELDERVDMVPLRIGNEEEVEAYYDFAFRAFNQINCRQIAKAYIKVIEPCKKVKYPYNGRRGQSNEERDPEKTKPDWWPMGVVHREPDHLKKPDRIRLLVHIFRKLGKTHNITVDMLEEAGSAVQSQIKPRDRLSILDEIYKVRRAEECFESGKKGANMATDANSVVYVVDWGTKPEETPQTRGTHPSMPNAYEPVGEIKKQNAKRQNLLPSPYIISDVGEVAAEQPGSILVDPSPKLYGAGEQWNPELQLRSAVEYFPPAVAEDQNHQWLNETTERGFQGCIVVPPKSYSLSRDPKYMPPAYPVDQHCDQGVYTTPMPTVTAGCFQPENMPQVYV</sequence>
<feature type="domain" description="Subtelomeric hrmA-associated cluster protein AFUB-079030/YDR124W-like helical bundle" evidence="2">
    <location>
        <begin position="115"/>
        <end position="247"/>
    </location>
</feature>
<gene>
    <name evidence="3" type="ORF">MCYG_02339</name>
</gene>
<evidence type="ECO:0000313" key="3">
    <source>
        <dbReference type="EMBL" id="EEQ29520.1"/>
    </source>
</evidence>
<dbReference type="PANTHER" id="PTHR36102">
    <property type="entry name" value="CHROMOSOME 10, WHOLE GENOME SHOTGUN SEQUENCE"/>
    <property type="match status" value="1"/>
</dbReference>
<proteinExistence type="predicted"/>
<dbReference type="EMBL" id="DS995702">
    <property type="protein sequence ID" value="EEQ29520.1"/>
    <property type="molecule type" value="Genomic_DNA"/>
</dbReference>
<evidence type="ECO:0000259" key="2">
    <source>
        <dbReference type="Pfam" id="PF11001"/>
    </source>
</evidence>
<protein>
    <recommendedName>
        <fullName evidence="2">Subtelomeric hrmA-associated cluster protein AFUB-079030/YDR124W-like helical bundle domain-containing protein</fullName>
    </recommendedName>
</protein>
<dbReference type="OrthoDB" id="5338458at2759"/>
<dbReference type="AlphaFoldDB" id="C5FJ99"/>
<dbReference type="InterPro" id="IPR047092">
    <property type="entry name" value="AFUB_07903/YDR124W-like_hel"/>
</dbReference>
<dbReference type="eggNOG" id="ENOG502S0ES">
    <property type="taxonomic scope" value="Eukaryota"/>
</dbReference>
<dbReference type="GeneID" id="9226479"/>
<dbReference type="STRING" id="554155.C5FJ99"/>
<dbReference type="InterPro" id="IPR021264">
    <property type="entry name" value="AFUB_079030/YDR124W-like"/>
</dbReference>
<dbReference type="RefSeq" id="XP_002849405.1">
    <property type="nucleotide sequence ID" value="XM_002849359.1"/>
</dbReference>